<name>A0A4V2Z9R0_9FLAO</name>
<keyword evidence="4" id="KW-1185">Reference proteome</keyword>
<accession>A0A4V2Z9R0</accession>
<dbReference type="InterPro" id="IPR003410">
    <property type="entry name" value="HYR_dom"/>
</dbReference>
<dbReference type="Pfam" id="PF13585">
    <property type="entry name" value="CHU_C"/>
    <property type="match status" value="1"/>
</dbReference>
<evidence type="ECO:0000313" key="3">
    <source>
        <dbReference type="EMBL" id="TDE44798.1"/>
    </source>
</evidence>
<dbReference type="Pfam" id="PF02494">
    <property type="entry name" value="HYR"/>
    <property type="match status" value="1"/>
</dbReference>
<comment type="caution">
    <text evidence="3">The sequence shown here is derived from an EMBL/GenBank/DDBJ whole genome shotgun (WGS) entry which is preliminary data.</text>
</comment>
<dbReference type="OrthoDB" id="9805017at2"/>
<dbReference type="NCBIfam" id="TIGR04131">
    <property type="entry name" value="Bac_Flav_CTERM"/>
    <property type="match status" value="1"/>
</dbReference>
<dbReference type="InterPro" id="IPR026341">
    <property type="entry name" value="T9SS_type_B"/>
</dbReference>
<sequence length="935" mass="97069">VTDACGNVQTASQTINYTRDTDKPTASNSTDITLAGCNGTFPAADIAVVTDEADTCSTPVVAFVGDGVPSLVGSTETTIRTYSVTDACGNTIDVTQNLIRTVDTTAPVITTCANNKTIASNSSCTALVPDFTADIAASDNCTLTSSLIITQVPTVGTVVGSGSTSVTISVKDACGNENTCLVNLIVTNFIVANDDSGTPINSFTGGIAMIDVLANDKLNCTTVNPADVILRFVSSTNIGITLSGSDVIVASGTPAGMYTLVYSICEKLNPSNCDTASVSFTVNAPIIDAKEETTVSINGNAGGTTPSLTANDTLNGTAVVIGTNPGEVVLTGVTVPSGLTLNTDGTVTIAPNTSARSYTLEYRICEVANPTNCSTARATIVVDAPAIVAIDDAMTGGNGTTGTPNAGNVLVGNPTSPDTLNGTAVVIGLVNLTVTTPAAPATAGAPVPCIDVTSGIVTVPANTPAGTYIIIYNLCEKLNPANCDSATVTVNVIDTTPPIMTNAANLAVQCDDNGNNEALQAWLDSHGGATATDTSSEVTWSNNYNGLSDGCGSTGSATVVFTATDDSGNASTSTATFAIEDTTLPTFNESAPANTIASCDTIPAAAVLTATDNCGTATVTMTQTILAGNCPSNYTIVRTWIATDICGNNSGPITQNIVVSDVNGPTLVTELEPIVQVVCSEIPAVPTLQFTDNCSAVGTPVFTETQSALVNGIYDITRTWTVSDACGNRSTFIQVLHVTQVIEVTEIPKSSCTTVDLSYDLRSLLPNPDDVPTDAIWTNVNSAIGFTGTSFNAFGNQAGVYTFTYTITTGVCPRRIEIKMIVDASCEVLSCKSVLIHNAFTPNGDGFNPFFNIENIENVECYPTNKVEIYNRWGVLVYETNNYDNSSRRFEGISEGRVTVNKSEELPTGTYYYIIQYTTIDKQTVNKAGYLYLSR</sequence>
<dbReference type="AlphaFoldDB" id="A0A4V2Z9R0"/>
<protein>
    <submittedName>
        <fullName evidence="3">Gliding motility-associated C-terminal domain-containing protein</fullName>
    </submittedName>
</protein>
<organism evidence="3 4">
    <name type="scientific">Flavobacterium rhamnosiphilum</name>
    <dbReference type="NCBI Taxonomy" id="2541724"/>
    <lineage>
        <taxon>Bacteria</taxon>
        <taxon>Pseudomonadati</taxon>
        <taxon>Bacteroidota</taxon>
        <taxon>Flavobacteriia</taxon>
        <taxon>Flavobacteriales</taxon>
        <taxon>Flavobacteriaceae</taxon>
        <taxon>Flavobacterium</taxon>
    </lineage>
</organism>
<feature type="non-terminal residue" evidence="3">
    <location>
        <position position="1"/>
    </location>
</feature>
<dbReference type="EMBL" id="SMLG01000004">
    <property type="protein sequence ID" value="TDE44798.1"/>
    <property type="molecule type" value="Genomic_DNA"/>
</dbReference>
<evidence type="ECO:0000313" key="4">
    <source>
        <dbReference type="Proteomes" id="UP000294814"/>
    </source>
</evidence>
<keyword evidence="1" id="KW-0677">Repeat</keyword>
<feature type="domain" description="HYR" evidence="2">
    <location>
        <begin position="102"/>
        <end position="188"/>
    </location>
</feature>
<feature type="domain" description="HYR" evidence="2">
    <location>
        <begin position="493"/>
        <end position="583"/>
    </location>
</feature>
<evidence type="ECO:0000259" key="2">
    <source>
        <dbReference type="PROSITE" id="PS50825"/>
    </source>
</evidence>
<proteinExistence type="predicted"/>
<evidence type="ECO:0000256" key="1">
    <source>
        <dbReference type="ARBA" id="ARBA00022737"/>
    </source>
</evidence>
<dbReference type="Proteomes" id="UP000294814">
    <property type="component" value="Unassembled WGS sequence"/>
</dbReference>
<dbReference type="RefSeq" id="WP_131915695.1">
    <property type="nucleotide sequence ID" value="NZ_SMLG01000004.1"/>
</dbReference>
<gene>
    <name evidence="3" type="ORF">E0I26_06555</name>
</gene>
<dbReference type="PROSITE" id="PS50825">
    <property type="entry name" value="HYR"/>
    <property type="match status" value="2"/>
</dbReference>
<reference evidence="3 4" key="1">
    <citation type="submission" date="2019-03" db="EMBL/GenBank/DDBJ databases">
        <title>Novel species of Flavobacterium.</title>
        <authorList>
            <person name="Liu Q."/>
            <person name="Xin Y.-H."/>
        </authorList>
    </citation>
    <scope>NUCLEOTIDE SEQUENCE [LARGE SCALE GENOMIC DNA]</scope>
    <source>
        <strain evidence="3 4">LB3P52</strain>
    </source>
</reference>